<dbReference type="GeneID" id="19266070"/>
<dbReference type="InterPro" id="IPR011118">
    <property type="entry name" value="Tannase/feruloyl_esterase"/>
</dbReference>
<keyword evidence="12" id="KW-1185">Reference proteome</keyword>
<dbReference type="OrthoDB" id="3039123at2759"/>
<dbReference type="HOGENOM" id="CLU_014819_1_1_1"/>
<keyword evidence="7" id="KW-0106">Calcium</keyword>
<gene>
    <name evidence="11" type="ORF">PFICI_01057</name>
</gene>
<dbReference type="EMBL" id="KI912109">
    <property type="protein sequence ID" value="ETS87229.1"/>
    <property type="molecule type" value="Genomic_DNA"/>
</dbReference>
<keyword evidence="5 10" id="KW-0732">Signal</keyword>
<evidence type="ECO:0000313" key="11">
    <source>
        <dbReference type="EMBL" id="ETS87229.1"/>
    </source>
</evidence>
<dbReference type="SUPFAM" id="SSF53474">
    <property type="entry name" value="alpha/beta-Hydrolases"/>
    <property type="match status" value="2"/>
</dbReference>
<keyword evidence="8" id="KW-1015">Disulfide bond</keyword>
<proteinExistence type="inferred from homology"/>
<protein>
    <recommendedName>
        <fullName evidence="10">Carboxylic ester hydrolase</fullName>
        <ecNumber evidence="10">3.1.1.-</ecNumber>
    </recommendedName>
</protein>
<dbReference type="GO" id="GO:0046872">
    <property type="term" value="F:metal ion binding"/>
    <property type="evidence" value="ECO:0007669"/>
    <property type="project" value="UniProtKB-KW"/>
</dbReference>
<evidence type="ECO:0000256" key="9">
    <source>
        <dbReference type="ARBA" id="ARBA00034075"/>
    </source>
</evidence>
<evidence type="ECO:0000256" key="7">
    <source>
        <dbReference type="ARBA" id="ARBA00022837"/>
    </source>
</evidence>
<evidence type="ECO:0000313" key="12">
    <source>
        <dbReference type="Proteomes" id="UP000030651"/>
    </source>
</evidence>
<evidence type="ECO:0000256" key="3">
    <source>
        <dbReference type="ARBA" id="ARBA00022651"/>
    </source>
</evidence>
<dbReference type="GO" id="GO:0045493">
    <property type="term" value="P:xylan catabolic process"/>
    <property type="evidence" value="ECO:0007669"/>
    <property type="project" value="UniProtKB-KW"/>
</dbReference>
<dbReference type="InterPro" id="IPR029058">
    <property type="entry name" value="AB_hydrolase_fold"/>
</dbReference>
<evidence type="ECO:0000256" key="2">
    <source>
        <dbReference type="ARBA" id="ARBA00022487"/>
    </source>
</evidence>
<dbReference type="PANTHER" id="PTHR33938:SF15">
    <property type="entry name" value="FERULOYL ESTERASE B-RELATED"/>
    <property type="match status" value="1"/>
</dbReference>
<keyword evidence="4" id="KW-0479">Metal-binding</keyword>
<dbReference type="PANTHER" id="PTHR33938">
    <property type="entry name" value="FERULOYL ESTERASE B-RELATED"/>
    <property type="match status" value="1"/>
</dbReference>
<feature type="signal peptide" evidence="10">
    <location>
        <begin position="1"/>
        <end position="20"/>
    </location>
</feature>
<dbReference type="Pfam" id="PF07519">
    <property type="entry name" value="Tannase"/>
    <property type="match status" value="2"/>
</dbReference>
<dbReference type="Proteomes" id="UP000030651">
    <property type="component" value="Unassembled WGS sequence"/>
</dbReference>
<dbReference type="RefSeq" id="XP_007827829.1">
    <property type="nucleotide sequence ID" value="XM_007829638.1"/>
</dbReference>
<comment type="catalytic activity">
    <reaction evidence="9">
        <text>feruloyl-polysaccharide + H2O = ferulate + polysaccharide.</text>
        <dbReference type="EC" id="3.1.1.73"/>
    </reaction>
</comment>
<dbReference type="AlphaFoldDB" id="W3XMM9"/>
<evidence type="ECO:0000256" key="10">
    <source>
        <dbReference type="RuleBase" id="RU361238"/>
    </source>
</evidence>
<dbReference type="EC" id="3.1.1.-" evidence="10"/>
<dbReference type="InParanoid" id="W3XMM9"/>
<keyword evidence="3" id="KW-0858">Xylan degradation</keyword>
<evidence type="ECO:0000256" key="1">
    <source>
        <dbReference type="ARBA" id="ARBA00006249"/>
    </source>
</evidence>
<organism evidence="11 12">
    <name type="scientific">Pestalotiopsis fici (strain W106-1 / CGMCC3.15140)</name>
    <dbReference type="NCBI Taxonomy" id="1229662"/>
    <lineage>
        <taxon>Eukaryota</taxon>
        <taxon>Fungi</taxon>
        <taxon>Dikarya</taxon>
        <taxon>Ascomycota</taxon>
        <taxon>Pezizomycotina</taxon>
        <taxon>Sordariomycetes</taxon>
        <taxon>Xylariomycetidae</taxon>
        <taxon>Amphisphaeriales</taxon>
        <taxon>Sporocadaceae</taxon>
        <taxon>Pestalotiopsis</taxon>
    </lineage>
</organism>
<reference evidence="12" key="1">
    <citation type="journal article" date="2015" name="BMC Genomics">
        <title>Genomic and transcriptomic analysis of the endophytic fungus Pestalotiopsis fici reveals its lifestyle and high potential for synthesis of natural products.</title>
        <authorList>
            <person name="Wang X."/>
            <person name="Zhang X."/>
            <person name="Liu L."/>
            <person name="Xiang M."/>
            <person name="Wang W."/>
            <person name="Sun X."/>
            <person name="Che Y."/>
            <person name="Guo L."/>
            <person name="Liu G."/>
            <person name="Guo L."/>
            <person name="Wang C."/>
            <person name="Yin W.B."/>
            <person name="Stadler M."/>
            <person name="Zhang X."/>
            <person name="Liu X."/>
        </authorList>
    </citation>
    <scope>NUCLEOTIDE SEQUENCE [LARGE SCALE GENOMIC DNA]</scope>
    <source>
        <strain evidence="12">W106-1 / CGMCC3.15140</strain>
    </source>
</reference>
<feature type="chain" id="PRO_5005150214" description="Carboxylic ester hydrolase" evidence="10">
    <location>
        <begin position="21"/>
        <end position="543"/>
    </location>
</feature>
<keyword evidence="6 10" id="KW-0378">Hydrolase</keyword>
<dbReference type="OMA" id="TRPLCMH"/>
<keyword evidence="3" id="KW-0624">Polysaccharide degradation</keyword>
<comment type="similarity">
    <text evidence="1 10">Belongs to the tannase family.</text>
</comment>
<dbReference type="Gene3D" id="3.40.50.1820">
    <property type="entry name" value="alpha/beta hydrolase"/>
    <property type="match status" value="1"/>
</dbReference>
<evidence type="ECO:0000256" key="6">
    <source>
        <dbReference type="ARBA" id="ARBA00022801"/>
    </source>
</evidence>
<keyword evidence="2" id="KW-0719">Serine esterase</keyword>
<evidence type="ECO:0000256" key="4">
    <source>
        <dbReference type="ARBA" id="ARBA00022723"/>
    </source>
</evidence>
<keyword evidence="3" id="KW-0119">Carbohydrate metabolism</keyword>
<name>W3XMM9_PESFW</name>
<sequence length="543" mass="57818">MIGRVLAVLPLALLLPGGHAICLPSSSTCASFLGHTFSNGTAVVHTAETIINGSTFTGTSANADYNDPQLLVPQACRLGLTIRTTTNSSVEAEIWLPPTAEWNQRLLTVGNGGFAGAINYPDVVWGLRKGFASVSTNTGHASNSSDGSFLSFPEQSINWGHRALHVSVMAAKEVVSSYYGNSTGGKLYSYYAGCSTGGRQGLNAAERYPEDFDGVLAGAVPWQTHVAGWQTYVALLQFPNTRASYIPATKWPFVAAAVLEQCDLLDGVADDIIMDPSKCTIDFAALTCGTGTLNSTACLSDEQAANLERMYTPWLANGTTGELVHLGISPSGEASFSYLMNGDEPQFGPTWFRHAIYNDSAWDWSTLTAADIFFSDTINPGGANAYDPDLRAFGDRGAKILHYHGYADPLIPTLSAAAWYATVQDFYGAHGRAGEVEDFYRLFMVPGMGHCSSGAGAWVLDAASQSGAVPPVEDASHSMLYSLVNWVEGGSTAAPESIIGTKYVEDVAPSVQFQRPICRWPAVAEYDGVGDADDSESWSCPVV</sequence>
<dbReference type="eggNOG" id="ENOG502QPXZ">
    <property type="taxonomic scope" value="Eukaryota"/>
</dbReference>
<evidence type="ECO:0000256" key="5">
    <source>
        <dbReference type="ARBA" id="ARBA00022729"/>
    </source>
</evidence>
<evidence type="ECO:0000256" key="8">
    <source>
        <dbReference type="ARBA" id="ARBA00023157"/>
    </source>
</evidence>
<dbReference type="KEGG" id="pfy:PFICI_01057"/>
<accession>W3XMM9</accession>
<dbReference type="GO" id="GO:0030600">
    <property type="term" value="F:feruloyl esterase activity"/>
    <property type="evidence" value="ECO:0007669"/>
    <property type="project" value="UniProtKB-EC"/>
</dbReference>